<evidence type="ECO:0000313" key="2">
    <source>
        <dbReference type="EMBL" id="GBP00471.1"/>
    </source>
</evidence>
<dbReference type="EMBL" id="BGZK01000005">
    <property type="protein sequence ID" value="GBP00471.1"/>
    <property type="molecule type" value="Genomic_DNA"/>
</dbReference>
<evidence type="ECO:0000256" key="1">
    <source>
        <dbReference type="SAM" id="MobiDB-lite"/>
    </source>
</evidence>
<dbReference type="OrthoDB" id="7382669at2759"/>
<dbReference type="AlphaFoldDB" id="A0A4C1SH85"/>
<comment type="caution">
    <text evidence="2">The sequence shown here is derived from an EMBL/GenBank/DDBJ whole genome shotgun (WGS) entry which is preliminary data.</text>
</comment>
<feature type="region of interest" description="Disordered" evidence="1">
    <location>
        <begin position="1"/>
        <end position="30"/>
    </location>
</feature>
<gene>
    <name evidence="2" type="ORF">EVAR_1005_1</name>
</gene>
<accession>A0A4C1SH85</accession>
<reference evidence="2 3" key="1">
    <citation type="journal article" date="2019" name="Commun. Biol.">
        <title>The bagworm genome reveals a unique fibroin gene that provides high tensile strength.</title>
        <authorList>
            <person name="Kono N."/>
            <person name="Nakamura H."/>
            <person name="Ohtoshi R."/>
            <person name="Tomita M."/>
            <person name="Numata K."/>
            <person name="Arakawa K."/>
        </authorList>
    </citation>
    <scope>NUCLEOTIDE SEQUENCE [LARGE SCALE GENOMIC DNA]</scope>
</reference>
<protein>
    <submittedName>
        <fullName evidence="2">Retrovirus-related Pol polyprotein from type-1 retrotransposable element R1 4</fullName>
    </submittedName>
</protein>
<evidence type="ECO:0000313" key="3">
    <source>
        <dbReference type="Proteomes" id="UP000299102"/>
    </source>
</evidence>
<proteinExistence type="predicted"/>
<name>A0A4C1SH85_EUMVA</name>
<dbReference type="Proteomes" id="UP000299102">
    <property type="component" value="Unassembled WGS sequence"/>
</dbReference>
<sequence>MLAPARKAACRKKRSAEDSTTNTNTLDEGVHHDEHSGFAYARWGWEVRSEIMQEWQREMEWRSEWTRAVPFLSGGISSDWVEPDYKVSQLLTGHGCFRKRLHDLGLNDTSVCLCGLRNEDMHHVLWCCLLYNELRTVMLSGLEVLSVGPVYYSDFAGSSGNFRQLREFALGWYKLRDGQL</sequence>
<organism evidence="2 3">
    <name type="scientific">Eumeta variegata</name>
    <name type="common">Bagworm moth</name>
    <name type="synonym">Eumeta japonica</name>
    <dbReference type="NCBI Taxonomy" id="151549"/>
    <lineage>
        <taxon>Eukaryota</taxon>
        <taxon>Metazoa</taxon>
        <taxon>Ecdysozoa</taxon>
        <taxon>Arthropoda</taxon>
        <taxon>Hexapoda</taxon>
        <taxon>Insecta</taxon>
        <taxon>Pterygota</taxon>
        <taxon>Neoptera</taxon>
        <taxon>Endopterygota</taxon>
        <taxon>Lepidoptera</taxon>
        <taxon>Glossata</taxon>
        <taxon>Ditrysia</taxon>
        <taxon>Tineoidea</taxon>
        <taxon>Psychidae</taxon>
        <taxon>Oiketicinae</taxon>
        <taxon>Eumeta</taxon>
    </lineage>
</organism>
<keyword evidence="3" id="KW-1185">Reference proteome</keyword>